<dbReference type="InterPro" id="IPR036440">
    <property type="entry name" value="Peptidase_C15-like_sf"/>
</dbReference>
<dbReference type="InterPro" id="IPR033694">
    <property type="entry name" value="PGPEP1_Cys_AS"/>
</dbReference>
<evidence type="ECO:0000256" key="2">
    <source>
        <dbReference type="ARBA" id="ARBA00002280"/>
    </source>
</evidence>
<reference evidence="11 12" key="1">
    <citation type="journal article" date="2014" name="Antonie Van Leeuwenhoek">
        <title>Fictibacillus enclensis sp. nov., isolated from marine sediment.</title>
        <authorList>
            <person name="Dastager S.G."/>
            <person name="Mawlankar R."/>
            <person name="Srinivasan K."/>
            <person name="Tang S.K."/>
            <person name="Lee J.C."/>
            <person name="Ramana V.V."/>
            <person name="Shouche Y.S."/>
        </authorList>
    </citation>
    <scope>NUCLEOTIDE SEQUENCE [LARGE SCALE GENOMIC DNA]</scope>
    <source>
        <strain evidence="11 12">NIO-1003</strain>
    </source>
</reference>
<dbReference type="PANTHER" id="PTHR23402">
    <property type="entry name" value="PROTEASE FAMILY C15 PYROGLUTAMYL-PEPTIDASE I-RELATED"/>
    <property type="match status" value="1"/>
</dbReference>
<keyword evidence="5" id="KW-0963">Cytoplasm</keyword>
<name>A0A0V8JAU1_9BACL</name>
<accession>A0A0V8JAU1</accession>
<keyword evidence="7" id="KW-0378">Hydrolase</keyword>
<comment type="similarity">
    <text evidence="4">Belongs to the peptidase C15 family.</text>
</comment>
<evidence type="ECO:0000256" key="8">
    <source>
        <dbReference type="ARBA" id="ARBA00022807"/>
    </source>
</evidence>
<dbReference type="InterPro" id="IPR016125">
    <property type="entry name" value="Peptidase_C15-like"/>
</dbReference>
<protein>
    <recommendedName>
        <fullName evidence="9">Pyroglutamyl-peptidase I</fullName>
        <ecNumber evidence="9">3.4.19.3</ecNumber>
    </recommendedName>
</protein>
<comment type="subcellular location">
    <subcellularLocation>
        <location evidence="3">Cytoplasm</location>
    </subcellularLocation>
</comment>
<feature type="active site" evidence="10">
    <location>
        <position position="142"/>
    </location>
</feature>
<sequence>MKTLLLTGFEPFLEHPFNPAEYIVRQLNRKQIGSYQVAGKVLPVDYRRSALELLDHYEALQPDAVMMLGLAAGRNRITPERIAININDGPNDNSGAEMTDVPIAGDGPAAYFSTLPVRKFVNLLNERGFPAELSNTAGAYLCNNVMYSMLHHIHKVKHSIPAGFIHVPPSNELAVNDRRLSGWPKENLQKGIEILIESLDQKIAGDERTWKSYTTD</sequence>
<dbReference type="OrthoDB" id="9779738at2"/>
<dbReference type="CDD" id="cd00501">
    <property type="entry name" value="Peptidase_C15"/>
    <property type="match status" value="1"/>
</dbReference>
<dbReference type="EMBL" id="LNQN01000001">
    <property type="protein sequence ID" value="KSU84274.1"/>
    <property type="molecule type" value="Genomic_DNA"/>
</dbReference>
<dbReference type="Pfam" id="PF01470">
    <property type="entry name" value="Peptidase_C15"/>
    <property type="match status" value="1"/>
</dbReference>
<dbReference type="PRINTS" id="PR00706">
    <property type="entry name" value="PYROGLUPTASE"/>
</dbReference>
<dbReference type="SUPFAM" id="SSF53182">
    <property type="entry name" value="Pyrrolidone carboxyl peptidase (pyroglutamate aminopeptidase)"/>
    <property type="match status" value="1"/>
</dbReference>
<organism evidence="11 12">
    <name type="scientific">Fictibacillus enclensis</name>
    <dbReference type="NCBI Taxonomy" id="1017270"/>
    <lineage>
        <taxon>Bacteria</taxon>
        <taxon>Bacillati</taxon>
        <taxon>Bacillota</taxon>
        <taxon>Bacilli</taxon>
        <taxon>Bacillales</taxon>
        <taxon>Fictibacillaceae</taxon>
        <taxon>Fictibacillus</taxon>
    </lineage>
</organism>
<dbReference type="PANTHER" id="PTHR23402:SF1">
    <property type="entry name" value="PYROGLUTAMYL-PEPTIDASE I"/>
    <property type="match status" value="1"/>
</dbReference>
<keyword evidence="6" id="KW-0645">Protease</keyword>
<evidence type="ECO:0000256" key="5">
    <source>
        <dbReference type="ARBA" id="ARBA00022490"/>
    </source>
</evidence>
<proteinExistence type="inferred from homology"/>
<dbReference type="GO" id="GO:0006508">
    <property type="term" value="P:proteolysis"/>
    <property type="evidence" value="ECO:0007669"/>
    <property type="project" value="UniProtKB-KW"/>
</dbReference>
<dbReference type="PROSITE" id="PS01333">
    <property type="entry name" value="PYRASE_GLU"/>
    <property type="match status" value="1"/>
</dbReference>
<dbReference type="PROSITE" id="PS01334">
    <property type="entry name" value="PYRASE_CYS"/>
    <property type="match status" value="1"/>
</dbReference>
<dbReference type="InterPro" id="IPR000816">
    <property type="entry name" value="Peptidase_C15"/>
</dbReference>
<evidence type="ECO:0000313" key="11">
    <source>
        <dbReference type="EMBL" id="KSU84274.1"/>
    </source>
</evidence>
<dbReference type="Proteomes" id="UP000054099">
    <property type="component" value="Unassembled WGS sequence"/>
</dbReference>
<evidence type="ECO:0000256" key="9">
    <source>
        <dbReference type="PROSITE-ProRule" id="PRU10076"/>
    </source>
</evidence>
<dbReference type="AlphaFoldDB" id="A0A0V8JAU1"/>
<comment type="function">
    <text evidence="2">Removes 5-oxoproline from various penultimate amino acid residues except L-proline.</text>
</comment>
<dbReference type="EC" id="3.4.19.3" evidence="9"/>
<evidence type="ECO:0000256" key="3">
    <source>
        <dbReference type="ARBA" id="ARBA00004496"/>
    </source>
</evidence>
<gene>
    <name evidence="11" type="ORF">AS030_01555</name>
</gene>
<dbReference type="NCBIfam" id="NF009676">
    <property type="entry name" value="PRK13197.1"/>
    <property type="match status" value="1"/>
</dbReference>
<keyword evidence="8" id="KW-0788">Thiol protease</keyword>
<keyword evidence="12" id="KW-1185">Reference proteome</keyword>
<dbReference type="InterPro" id="IPR033693">
    <property type="entry name" value="PGPEP1_Glu_AS"/>
</dbReference>
<evidence type="ECO:0000256" key="6">
    <source>
        <dbReference type="ARBA" id="ARBA00022670"/>
    </source>
</evidence>
<comment type="caution">
    <text evidence="11">The sequence shown here is derived from an EMBL/GenBank/DDBJ whole genome shotgun (WGS) entry which is preliminary data.</text>
</comment>
<evidence type="ECO:0000256" key="10">
    <source>
        <dbReference type="PROSITE-ProRule" id="PRU10077"/>
    </source>
</evidence>
<dbReference type="Gene3D" id="3.40.630.20">
    <property type="entry name" value="Peptidase C15, pyroglutamyl peptidase I-like"/>
    <property type="match status" value="1"/>
</dbReference>
<comment type="catalytic activity">
    <reaction evidence="1 9">
        <text>Release of an N-terminal pyroglutamyl group from a polypeptide, the second amino acid generally not being Pro.</text>
        <dbReference type="EC" id="3.4.19.3"/>
    </reaction>
</comment>
<dbReference type="GO" id="GO:0005829">
    <property type="term" value="C:cytosol"/>
    <property type="evidence" value="ECO:0007669"/>
    <property type="project" value="InterPro"/>
</dbReference>
<dbReference type="RefSeq" id="WP_061967619.1">
    <property type="nucleotide sequence ID" value="NZ_FMAV01000001.1"/>
</dbReference>
<evidence type="ECO:0000256" key="7">
    <source>
        <dbReference type="ARBA" id="ARBA00022801"/>
    </source>
</evidence>
<feature type="active site" evidence="9">
    <location>
        <position position="80"/>
    </location>
</feature>
<dbReference type="PIRSF" id="PIRSF015592">
    <property type="entry name" value="Prld-crbxl_pptds"/>
    <property type="match status" value="1"/>
</dbReference>
<evidence type="ECO:0000256" key="4">
    <source>
        <dbReference type="ARBA" id="ARBA00006641"/>
    </source>
</evidence>
<evidence type="ECO:0000256" key="1">
    <source>
        <dbReference type="ARBA" id="ARBA00001770"/>
    </source>
</evidence>
<dbReference type="GO" id="GO:0016920">
    <property type="term" value="F:pyroglutamyl-peptidase activity"/>
    <property type="evidence" value="ECO:0007669"/>
    <property type="project" value="UniProtKB-EC"/>
</dbReference>
<evidence type="ECO:0000313" key="12">
    <source>
        <dbReference type="Proteomes" id="UP000054099"/>
    </source>
</evidence>